<proteinExistence type="predicted"/>
<organism evidence="1 2">
    <name type="scientific">Pseudoalteromonas porphyrae</name>
    <dbReference type="NCBI Taxonomy" id="187330"/>
    <lineage>
        <taxon>Bacteria</taxon>
        <taxon>Pseudomonadati</taxon>
        <taxon>Pseudomonadota</taxon>
        <taxon>Gammaproteobacteria</taxon>
        <taxon>Alteromonadales</taxon>
        <taxon>Pseudoalteromonadaceae</taxon>
        <taxon>Pseudoalteromonas</taxon>
    </lineage>
</organism>
<accession>A0A0N1ERG5</accession>
<dbReference type="OrthoDB" id="8891769at2"/>
<comment type="caution">
    <text evidence="1">The sequence shown here is derived from an EMBL/GenBank/DDBJ whole genome shotgun (WGS) entry which is preliminary data.</text>
</comment>
<reference evidence="1 2" key="1">
    <citation type="submission" date="2015-08" db="EMBL/GenBank/DDBJ databases">
        <title>Draft Genome Sequence of Pseudoalteromonas porphyrae UCD-SED14.</title>
        <authorList>
            <person name="Coil D.A."/>
            <person name="Jospin G."/>
            <person name="Lee R.D."/>
            <person name="Eisen J.A."/>
        </authorList>
    </citation>
    <scope>NUCLEOTIDE SEQUENCE [LARGE SCALE GENOMIC DNA]</scope>
    <source>
        <strain evidence="1 2">UCD-SED14</strain>
    </source>
</reference>
<name>A0A0N1ERG5_9GAMM</name>
<dbReference type="AlphaFoldDB" id="A0A0N1ERG5"/>
<dbReference type="PATRIC" id="fig|187330.3.peg.1290"/>
<sequence>MPSNIEITYVNKSMNKDLPKIFVFTKNETPTFDALKEGVAWRVIPDIGRASSSSFIFPIETSVGATWQEGQNKTQMLNSTIGKRYTVSKNDTGVVLAANGNASDTKSIDVNNDVHVSEGISAQLYKDGKLMMEKRIVGFGQKATFVLKPKLYWGVASEIEESQLLNSAVLNTDSFFEQDLEGVTKATISLNGNAEDGFSFKIESQQ</sequence>
<dbReference type="RefSeq" id="WP_054455032.1">
    <property type="nucleotide sequence ID" value="NZ_LHPH01000017.1"/>
</dbReference>
<dbReference type="STRING" id="187330.AMS58_14360"/>
<evidence type="ECO:0000313" key="2">
    <source>
        <dbReference type="Proteomes" id="UP000037848"/>
    </source>
</evidence>
<protein>
    <submittedName>
        <fullName evidence="1">Uncharacterized protein</fullName>
    </submittedName>
</protein>
<dbReference type="Proteomes" id="UP000037848">
    <property type="component" value="Unassembled WGS sequence"/>
</dbReference>
<evidence type="ECO:0000313" key="1">
    <source>
        <dbReference type="EMBL" id="KPH61534.1"/>
    </source>
</evidence>
<gene>
    <name evidence="1" type="ORF">ADS77_14330</name>
</gene>
<keyword evidence="2" id="KW-1185">Reference proteome</keyword>
<dbReference type="EMBL" id="LHPH01000017">
    <property type="protein sequence ID" value="KPH61534.1"/>
    <property type="molecule type" value="Genomic_DNA"/>
</dbReference>